<keyword evidence="1" id="KW-0812">Transmembrane</keyword>
<accession>A0AA51MPD1</accession>
<name>A0AA51MPD1_9GAMM</name>
<gene>
    <name evidence="2" type="ORF">RCC75_15655</name>
    <name evidence="3" type="ORF">RCG00_17055</name>
</gene>
<sequence length="95" mass="11326">MYQDWKQWGRAIFALLTLLLVSWLIDAKQLVQFANWQFMNDLPEWLGWLQVSLFAIAAGLIFPKAKHFEEWCSDWQQFIIGGFVWGIALFMSLWR</sequence>
<keyword evidence="4" id="KW-1185">Reference proteome</keyword>
<dbReference type="Proteomes" id="UP001229862">
    <property type="component" value="Chromosome"/>
</dbReference>
<protein>
    <submittedName>
        <fullName evidence="3">Uncharacterized protein</fullName>
    </submittedName>
</protein>
<keyword evidence="1" id="KW-0472">Membrane</keyword>
<evidence type="ECO:0000313" key="3">
    <source>
        <dbReference type="EMBL" id="WML85997.1"/>
    </source>
</evidence>
<evidence type="ECO:0000313" key="2">
    <source>
        <dbReference type="EMBL" id="MDQ5769975.1"/>
    </source>
</evidence>
<dbReference type="Proteomes" id="UP001223336">
    <property type="component" value="Unassembled WGS sequence"/>
</dbReference>
<evidence type="ECO:0000313" key="4">
    <source>
        <dbReference type="Proteomes" id="UP001223336"/>
    </source>
</evidence>
<dbReference type="EMBL" id="CP133217">
    <property type="protein sequence ID" value="WML85997.1"/>
    <property type="molecule type" value="Genomic_DNA"/>
</dbReference>
<feature type="transmembrane region" description="Helical" evidence="1">
    <location>
        <begin position="45"/>
        <end position="63"/>
    </location>
</feature>
<feature type="transmembrane region" description="Helical" evidence="1">
    <location>
        <begin position="75"/>
        <end position="94"/>
    </location>
</feature>
<dbReference type="RefSeq" id="WP_308135770.1">
    <property type="nucleotide sequence ID" value="NZ_CP133197.1"/>
</dbReference>
<reference evidence="3 4" key="1">
    <citation type="submission" date="2023-08" db="EMBL/GenBank/DDBJ databases">
        <title>New molecular markers tilS and rpoB for phylogenetic and monitoring studies of the genus Thiothrix biodiversity.</title>
        <authorList>
            <person name="Ravin N.V."/>
            <person name="Smolyakov D."/>
            <person name="Markov N.D."/>
            <person name="Beletsky A.V."/>
            <person name="Mardanov A.V."/>
            <person name="Rudenko T.S."/>
            <person name="Grabovich M.Y."/>
        </authorList>
    </citation>
    <scope>NUCLEOTIDE SEQUENCE</scope>
    <source>
        <strain evidence="3">DNT52</strain>
        <strain evidence="2 4">H33</strain>
    </source>
</reference>
<dbReference type="EMBL" id="JAVFKN010000023">
    <property type="protein sequence ID" value="MDQ5769975.1"/>
    <property type="molecule type" value="Genomic_DNA"/>
</dbReference>
<dbReference type="AlphaFoldDB" id="A0AA51MPD1"/>
<evidence type="ECO:0000256" key="1">
    <source>
        <dbReference type="SAM" id="Phobius"/>
    </source>
</evidence>
<organism evidence="3">
    <name type="scientific">Thiothrix subterranea</name>
    <dbReference type="NCBI Taxonomy" id="2735563"/>
    <lineage>
        <taxon>Bacteria</taxon>
        <taxon>Pseudomonadati</taxon>
        <taxon>Pseudomonadota</taxon>
        <taxon>Gammaproteobacteria</taxon>
        <taxon>Thiotrichales</taxon>
        <taxon>Thiotrichaceae</taxon>
        <taxon>Thiothrix</taxon>
    </lineage>
</organism>
<proteinExistence type="predicted"/>
<keyword evidence="1" id="KW-1133">Transmembrane helix</keyword>